<feature type="region of interest" description="Disordered" evidence="1">
    <location>
        <begin position="168"/>
        <end position="187"/>
    </location>
</feature>
<name>A0A8A2VGC5_9EURY</name>
<dbReference type="KEGG" id="hakz:J0X25_05260"/>
<sequence>MTNTLTKLGVAFVLLGVVAMVGPAFGITSLTADRSMQVSAADTPATAYLGISDRNPSEINRSCTYFITNSCDSNEVETIDLENNVDVSFNTVTVEVASVTGADDSILRVANDAELTELDPEDPPQSVKLECGKGGGTATDTEVTLLLNAAGPEVSVAEATHTVDGISYDCDEDDSAGDGKLTDDPVPIDSDRIALQLVEGTPEAEAPTGLDSSQGDSRVAFELENAGSGEMTVTGITVTDATDATHVNMIDGFIWPSDGDEVTITNDATGETATINLEGSLSVSTDRYDLSSSATAGSGERLLLGLEQFRDGENGGTRNQVDMSGESVTVVLYVEGADPNHPTEEIPVEIPLDL</sequence>
<evidence type="ECO:0000313" key="2">
    <source>
        <dbReference type="EMBL" id="QSX00377.1"/>
    </source>
</evidence>
<keyword evidence="3" id="KW-1185">Reference proteome</keyword>
<proteinExistence type="predicted"/>
<gene>
    <name evidence="2" type="ORF">J0X25_05260</name>
</gene>
<protein>
    <submittedName>
        <fullName evidence="2">Uncharacterized protein</fullName>
    </submittedName>
</protein>
<organism evidence="2 3">
    <name type="scientific">Haloterrigena alkaliphila</name>
    <dbReference type="NCBI Taxonomy" id="2816475"/>
    <lineage>
        <taxon>Archaea</taxon>
        <taxon>Methanobacteriati</taxon>
        <taxon>Methanobacteriota</taxon>
        <taxon>Stenosarchaea group</taxon>
        <taxon>Halobacteria</taxon>
        <taxon>Halobacteriales</taxon>
        <taxon>Natrialbaceae</taxon>
        <taxon>Haloterrigena</taxon>
    </lineage>
</organism>
<dbReference type="EMBL" id="CP071462">
    <property type="protein sequence ID" value="QSX00377.1"/>
    <property type="molecule type" value="Genomic_DNA"/>
</dbReference>
<dbReference type="AlphaFoldDB" id="A0A8A2VGC5"/>
<dbReference type="GeneID" id="63186691"/>
<accession>A0A8A2VGC5</accession>
<evidence type="ECO:0000256" key="1">
    <source>
        <dbReference type="SAM" id="MobiDB-lite"/>
    </source>
</evidence>
<reference evidence="2 3" key="1">
    <citation type="submission" date="2021-03" db="EMBL/GenBank/DDBJ databases">
        <title>Haloterrigena longa sp. nov. and Haloterrigena limicola sp. nov., extremely halophilic archaea isolated from a salt lake.</title>
        <authorList>
            <person name="Henglin C."/>
        </authorList>
    </citation>
    <scope>NUCLEOTIDE SEQUENCE [LARGE SCALE GENOMIC DNA]</scope>
    <source>
        <strain evidence="2 3">KZCA68</strain>
    </source>
</reference>
<evidence type="ECO:0000313" key="3">
    <source>
        <dbReference type="Proteomes" id="UP000663203"/>
    </source>
</evidence>
<dbReference type="RefSeq" id="WP_207290097.1">
    <property type="nucleotide sequence ID" value="NZ_CP071462.1"/>
</dbReference>
<dbReference type="Proteomes" id="UP000663203">
    <property type="component" value="Chromosome"/>
</dbReference>